<dbReference type="PANTHER" id="PTHR30055:SF220">
    <property type="entry name" value="TETR-FAMILY REGULATORY PROTEIN"/>
    <property type="match status" value="1"/>
</dbReference>
<keyword evidence="1" id="KW-0805">Transcription regulation</keyword>
<proteinExistence type="predicted"/>
<evidence type="ECO:0000259" key="5">
    <source>
        <dbReference type="PROSITE" id="PS50977"/>
    </source>
</evidence>
<dbReference type="PANTHER" id="PTHR30055">
    <property type="entry name" value="HTH-TYPE TRANSCRIPTIONAL REGULATOR RUTR"/>
    <property type="match status" value="1"/>
</dbReference>
<name>A0ABV7J338_9RHOB</name>
<dbReference type="SUPFAM" id="SSF46689">
    <property type="entry name" value="Homeodomain-like"/>
    <property type="match status" value="1"/>
</dbReference>
<evidence type="ECO:0000256" key="1">
    <source>
        <dbReference type="ARBA" id="ARBA00023015"/>
    </source>
</evidence>
<reference evidence="7" key="1">
    <citation type="journal article" date="2019" name="Int. J. Syst. Evol. Microbiol.">
        <title>The Global Catalogue of Microorganisms (GCM) 10K type strain sequencing project: providing services to taxonomists for standard genome sequencing and annotation.</title>
        <authorList>
            <consortium name="The Broad Institute Genomics Platform"/>
            <consortium name="The Broad Institute Genome Sequencing Center for Infectious Disease"/>
            <person name="Wu L."/>
            <person name="Ma J."/>
        </authorList>
    </citation>
    <scope>NUCLEOTIDE SEQUENCE [LARGE SCALE GENOMIC DNA]</scope>
    <source>
        <strain evidence="7">KCTC 52039</strain>
    </source>
</reference>
<feature type="DNA-binding region" description="H-T-H motif" evidence="4">
    <location>
        <begin position="31"/>
        <end position="50"/>
    </location>
</feature>
<dbReference type="InterPro" id="IPR009057">
    <property type="entry name" value="Homeodomain-like_sf"/>
</dbReference>
<dbReference type="Pfam" id="PF13305">
    <property type="entry name" value="TetR_C_33"/>
    <property type="match status" value="1"/>
</dbReference>
<dbReference type="InterPro" id="IPR036271">
    <property type="entry name" value="Tet_transcr_reg_TetR-rel_C_sf"/>
</dbReference>
<dbReference type="InterPro" id="IPR025996">
    <property type="entry name" value="MT1864/Rv1816-like_C"/>
</dbReference>
<dbReference type="PROSITE" id="PS50977">
    <property type="entry name" value="HTH_TETR_2"/>
    <property type="match status" value="1"/>
</dbReference>
<keyword evidence="7" id="KW-1185">Reference proteome</keyword>
<keyword evidence="2 4" id="KW-0238">DNA-binding</keyword>
<evidence type="ECO:0000313" key="7">
    <source>
        <dbReference type="Proteomes" id="UP001595547"/>
    </source>
</evidence>
<organism evidence="6 7">
    <name type="scientific">Cypionkella sinensis</name>
    <dbReference type="NCBI Taxonomy" id="1756043"/>
    <lineage>
        <taxon>Bacteria</taxon>
        <taxon>Pseudomonadati</taxon>
        <taxon>Pseudomonadota</taxon>
        <taxon>Alphaproteobacteria</taxon>
        <taxon>Rhodobacterales</taxon>
        <taxon>Paracoccaceae</taxon>
        <taxon>Cypionkella</taxon>
    </lineage>
</organism>
<accession>A0ABV7J338</accession>
<dbReference type="Pfam" id="PF00440">
    <property type="entry name" value="TetR_N"/>
    <property type="match status" value="1"/>
</dbReference>
<evidence type="ECO:0000256" key="4">
    <source>
        <dbReference type="PROSITE-ProRule" id="PRU00335"/>
    </source>
</evidence>
<evidence type="ECO:0000313" key="6">
    <source>
        <dbReference type="EMBL" id="MFC3183199.1"/>
    </source>
</evidence>
<dbReference type="EMBL" id="JBHRTO010000002">
    <property type="protein sequence ID" value="MFC3183199.1"/>
    <property type="molecule type" value="Genomic_DNA"/>
</dbReference>
<gene>
    <name evidence="6" type="ORF">ACFOGH_19525</name>
</gene>
<evidence type="ECO:0000256" key="2">
    <source>
        <dbReference type="ARBA" id="ARBA00023125"/>
    </source>
</evidence>
<dbReference type="SUPFAM" id="SSF48498">
    <property type="entry name" value="Tetracyclin repressor-like, C-terminal domain"/>
    <property type="match status" value="1"/>
</dbReference>
<dbReference type="RefSeq" id="WP_380074850.1">
    <property type="nucleotide sequence ID" value="NZ_JBHRTO010000002.1"/>
</dbReference>
<sequence>MKTSYHHGELRQALISAARILMNERHGNDFSLSDACRRAGVSTAAPYRHFADKTEIINEVVAQGFTDMTNRFREAIKPLAPGDPRRIIAVGQVYLGFAMAEPALFRMMFSQSSNLSEEDIVTTHGRACFAYVLQEVIDHCAFHGVEGNAMMIAVQLWTLVHGAASLTIDGDYAKVAPEVDTQEMMAKGAERLLFHLPKRGGATV</sequence>
<dbReference type="InterPro" id="IPR050109">
    <property type="entry name" value="HTH-type_TetR-like_transc_reg"/>
</dbReference>
<dbReference type="InterPro" id="IPR001647">
    <property type="entry name" value="HTH_TetR"/>
</dbReference>
<protein>
    <submittedName>
        <fullName evidence="6">TetR/AcrR family transcriptional regulator</fullName>
    </submittedName>
</protein>
<dbReference type="Proteomes" id="UP001595547">
    <property type="component" value="Unassembled WGS sequence"/>
</dbReference>
<feature type="domain" description="HTH tetR-type" evidence="5">
    <location>
        <begin position="8"/>
        <end position="68"/>
    </location>
</feature>
<keyword evidence="3" id="KW-0804">Transcription</keyword>
<dbReference type="Gene3D" id="1.10.357.10">
    <property type="entry name" value="Tetracycline Repressor, domain 2"/>
    <property type="match status" value="1"/>
</dbReference>
<comment type="caution">
    <text evidence="6">The sequence shown here is derived from an EMBL/GenBank/DDBJ whole genome shotgun (WGS) entry which is preliminary data.</text>
</comment>
<evidence type="ECO:0000256" key="3">
    <source>
        <dbReference type="ARBA" id="ARBA00023163"/>
    </source>
</evidence>